<accession>A0A644X4Q9</accession>
<dbReference type="InterPro" id="IPR009057">
    <property type="entry name" value="Homeodomain-like_sf"/>
</dbReference>
<dbReference type="AlphaFoldDB" id="A0A644X4Q9"/>
<dbReference type="SUPFAM" id="SSF53098">
    <property type="entry name" value="Ribonuclease H-like"/>
    <property type="match status" value="1"/>
</dbReference>
<organism evidence="2">
    <name type="scientific">bioreactor metagenome</name>
    <dbReference type="NCBI Taxonomy" id="1076179"/>
    <lineage>
        <taxon>unclassified sequences</taxon>
        <taxon>metagenomes</taxon>
        <taxon>ecological metagenomes</taxon>
    </lineage>
</organism>
<dbReference type="EMBL" id="VSSQ01001748">
    <property type="protein sequence ID" value="MPM10841.1"/>
    <property type="molecule type" value="Genomic_DNA"/>
</dbReference>
<dbReference type="Pfam" id="PF13358">
    <property type="entry name" value="DDE_3"/>
    <property type="match status" value="1"/>
</dbReference>
<name>A0A644X4Q9_9ZZZZ</name>
<dbReference type="InterPro" id="IPR012337">
    <property type="entry name" value="RNaseH-like_sf"/>
</dbReference>
<dbReference type="PANTHER" id="PTHR30347:SF1">
    <property type="entry name" value="MECHANOSENSITIVE CHANNEL MSCK"/>
    <property type="match status" value="1"/>
</dbReference>
<evidence type="ECO:0000313" key="2">
    <source>
        <dbReference type="EMBL" id="MPM10841.1"/>
    </source>
</evidence>
<dbReference type="PANTHER" id="PTHR30347">
    <property type="entry name" value="POTASSIUM CHANNEL RELATED"/>
    <property type="match status" value="1"/>
</dbReference>
<dbReference type="InterPro" id="IPR036397">
    <property type="entry name" value="RNaseH_sf"/>
</dbReference>
<dbReference type="InterPro" id="IPR047655">
    <property type="entry name" value="Transpos_IS630-like"/>
</dbReference>
<dbReference type="Pfam" id="PF13565">
    <property type="entry name" value="HTH_32"/>
    <property type="match status" value="1"/>
</dbReference>
<gene>
    <name evidence="2" type="ORF">SDC9_57176</name>
</gene>
<dbReference type="GO" id="GO:0003676">
    <property type="term" value="F:nucleic acid binding"/>
    <property type="evidence" value="ECO:0007669"/>
    <property type="project" value="InterPro"/>
</dbReference>
<proteinExistence type="predicted"/>
<protein>
    <submittedName>
        <fullName evidence="2">IS630 family transposase ISBj5</fullName>
    </submittedName>
</protein>
<dbReference type="SUPFAM" id="SSF46689">
    <property type="entry name" value="Homeodomain-like"/>
    <property type="match status" value="1"/>
</dbReference>
<dbReference type="Gene3D" id="3.30.420.10">
    <property type="entry name" value="Ribonuclease H-like superfamily/Ribonuclease H"/>
    <property type="match status" value="1"/>
</dbReference>
<sequence length="354" mass="40309">MRGRPKAPLVLSDTEHEQLTAWTLRRKTAQALALRARIVLGCASGAENKDIAARLRVTPQTVSKWRARFVQLRLEGLLDAPRPGAPRSIDDAQVDAVVARTLESVPQGATHWSTRTLALEMGMTQTAISRIWRAFGLQPHRQETFKLSSDPLFVDKVRDIVGLYLNPPVKALVLCVDEKSQIQALDRTQPLLPLAPGVPERRTHDYMRHGTTTLFAALDIATGEVIGEMHRRHRSSEFLKFLRTIEANVPPELDVHLVMDNYGTHKTPSIRNWFSRHPRFHVHFTPTSASWLNQVERWFATLTTKYIRRGTHRSTRELETAIKQYLEINNATPKPFQWVKTADEILASVERFCL</sequence>
<dbReference type="InterPro" id="IPR052702">
    <property type="entry name" value="MscS-like_channel"/>
</dbReference>
<comment type="caution">
    <text evidence="2">The sequence shown here is derived from an EMBL/GenBank/DDBJ whole genome shotgun (WGS) entry which is preliminary data.</text>
</comment>
<dbReference type="NCBIfam" id="NF033545">
    <property type="entry name" value="transpos_IS630"/>
    <property type="match status" value="1"/>
</dbReference>
<reference evidence="2" key="1">
    <citation type="submission" date="2019-08" db="EMBL/GenBank/DDBJ databases">
        <authorList>
            <person name="Kucharzyk K."/>
            <person name="Murdoch R.W."/>
            <person name="Higgins S."/>
            <person name="Loffler F."/>
        </authorList>
    </citation>
    <scope>NUCLEOTIDE SEQUENCE</scope>
</reference>
<feature type="domain" description="Tc1-like transposase DDE" evidence="1">
    <location>
        <begin position="173"/>
        <end position="318"/>
    </location>
</feature>
<dbReference type="InterPro" id="IPR038717">
    <property type="entry name" value="Tc1-like_DDE_dom"/>
</dbReference>
<evidence type="ECO:0000259" key="1">
    <source>
        <dbReference type="Pfam" id="PF13358"/>
    </source>
</evidence>